<dbReference type="Proteomes" id="UP000000755">
    <property type="component" value="Chromosome"/>
</dbReference>
<dbReference type="GO" id="GO:0005576">
    <property type="term" value="C:extracellular region"/>
    <property type="evidence" value="ECO:0007669"/>
    <property type="project" value="InterPro"/>
</dbReference>
<dbReference type="eggNOG" id="COG3979">
    <property type="taxonomic scope" value="Bacteria"/>
</dbReference>
<dbReference type="Gene3D" id="2.60.120.200">
    <property type="match status" value="1"/>
</dbReference>
<dbReference type="SUPFAM" id="SSF49785">
    <property type="entry name" value="Galactose-binding domain-like"/>
    <property type="match status" value="2"/>
</dbReference>
<dbReference type="Pfam" id="PF18962">
    <property type="entry name" value="Por_Secre_tail"/>
    <property type="match status" value="1"/>
</dbReference>
<dbReference type="InterPro" id="IPR003610">
    <property type="entry name" value="CBM5/12"/>
</dbReference>
<keyword evidence="4 8" id="KW-0326">Glycosidase</keyword>
<organism evidence="8 9">
    <name type="scientific">Christiangramia forsetii (strain DSM 17595 / CGMCC 1.15422 / KT0803)</name>
    <name type="common">Gramella forsetii</name>
    <dbReference type="NCBI Taxonomy" id="411154"/>
    <lineage>
        <taxon>Bacteria</taxon>
        <taxon>Pseudomonadati</taxon>
        <taxon>Bacteroidota</taxon>
        <taxon>Flavobacteriia</taxon>
        <taxon>Flavobacteriales</taxon>
        <taxon>Flavobacteriaceae</taxon>
        <taxon>Christiangramia</taxon>
    </lineage>
</organism>
<evidence type="ECO:0000256" key="4">
    <source>
        <dbReference type="ARBA" id="ARBA00023295"/>
    </source>
</evidence>
<evidence type="ECO:0000313" key="8">
    <source>
        <dbReference type="EMBL" id="CAL66695.1"/>
    </source>
</evidence>
<proteinExistence type="inferred from homology"/>
<dbReference type="Pfam" id="PF02018">
    <property type="entry name" value="CBM_4_9"/>
    <property type="match status" value="1"/>
</dbReference>
<dbReference type="CAZy" id="CBM16">
    <property type="family name" value="Carbohydrate-Binding Module Family 16"/>
</dbReference>
<dbReference type="GO" id="GO:0030246">
    <property type="term" value="F:carbohydrate binding"/>
    <property type="evidence" value="ECO:0007669"/>
    <property type="project" value="InterPro"/>
</dbReference>
<dbReference type="InterPro" id="IPR026444">
    <property type="entry name" value="Secre_tail"/>
</dbReference>
<name>A0M250_CHRFK</name>
<evidence type="ECO:0000256" key="1">
    <source>
        <dbReference type="ARBA" id="ARBA00006865"/>
    </source>
</evidence>
<dbReference type="CAZy" id="CBM6">
    <property type="family name" value="Carbohydrate-Binding Module Family 6"/>
</dbReference>
<dbReference type="InterPro" id="IPR036573">
    <property type="entry name" value="CBM_sf_5/12"/>
</dbReference>
<dbReference type="Gene3D" id="2.60.40.1080">
    <property type="match status" value="1"/>
</dbReference>
<evidence type="ECO:0000259" key="7">
    <source>
        <dbReference type="PROSITE" id="PS51762"/>
    </source>
</evidence>
<dbReference type="InterPro" id="IPR005084">
    <property type="entry name" value="CBM6"/>
</dbReference>
<dbReference type="GO" id="GO:0033916">
    <property type="term" value="F:beta-agarase activity"/>
    <property type="evidence" value="ECO:0007669"/>
    <property type="project" value="InterPro"/>
</dbReference>
<dbReference type="SUPFAM" id="SSF51055">
    <property type="entry name" value="Carbohydrate binding domain"/>
    <property type="match status" value="3"/>
</dbReference>
<dbReference type="PROSITE" id="PS51175">
    <property type="entry name" value="CBM6"/>
    <property type="match status" value="1"/>
</dbReference>
<dbReference type="InterPro" id="IPR008964">
    <property type="entry name" value="Invasin/intimin_cell_adhesion"/>
</dbReference>
<dbReference type="SUPFAM" id="SSF49899">
    <property type="entry name" value="Concanavalin A-like lectins/glucanases"/>
    <property type="match status" value="1"/>
</dbReference>
<gene>
    <name evidence="8" type="ordered locus">GFO_1725</name>
</gene>
<feature type="signal peptide" evidence="5">
    <location>
        <begin position="1"/>
        <end position="20"/>
    </location>
</feature>
<sequence>MNLKLLFAFTLVIFCNEMQAQLPSPPEGKRWIINEPYSDEFNGTELDKNKWYDSHPYWTGRAPAMFLPSQVSTENGNLKIQNTKLEKDSIVYNEWNDTYTTYTIGGGAVVSKAQKAHYGYYEVRMKASKISMSSTFWLKNLAVSDGCTSSKTELDIIEAIGGAKRFPGFSTQMKSNTHIFHKDCNGVETDYAVGANGDIGGNAADAYHTYGAWWRDPNNIDFYIDGEYSHSIQPSTQTDPTPFDRPMWINMVTETYDWEILPTDEELADDSRNTTYYDYVRAYSLVDVDEKPQGGALLINGGFETGDFTGWIGWGGNPKEVVNNNQYAGNYAVHIVGGGAPEQVVTLKPNTQYNLSAYAKVLSGDIVLGIKQNQGGAVVGSVAFTASEYTQKSFTFTTGSDANLKVYFFAQPGEEAYGDEFALTEVGSGTSEQGSMPLEESIGYYQSPEYQQESTSISAKIEYKASIERDLVFQLLNASGEIVQELNGNALAGFGKKKVMLELENPIDLNKEYNLKTQLVSAGETPVVVDEITEAVRLPIPEVIAFAKTPDTLEIQDNYSFDIAYTARESRDIVVEIWSSPTQWMASKKVNVPAGKDTVQVNIQLNNLPEVGNDYVLKSSLRPVGGDWRTNITIEELRNIVMIEPKIPATGISIGIHETILKVGDTLTIPVTISPEDATDKDFSWEISDENILNIDSEGIFSATAGGTAFVKAIASDGDFTDSTKVQVQGPFTEIALPSVIQAEDYDLGGENAAYLDLSAGNSGGVFRTDDVDITPTSDLSGDYHITDFENGEWLEYTVNVTTGGNYYFSARIASTVSSTLQLKIADISKILSIPNTNGKWQTLALTLPLAISSGEKVLQISMKGGSFNLNYVQFGAVPAVCEGVADWNVQTIYSDAGTEVIYNGLRYSNKHYTTEAPGTGNAWIFEGYCGAAKPDCFDLPSWSATNVYPDAGTEIVYNGNLYSNKWHASTGKEPGNSKVWEFIGPCSSSSQNTTPTTCPENASVWNPKAVYKETGSLVIFNGTLYSNKWYASAGREPGKANVWKIERACTSIESTSKVSMTIEKSGMGEAILEDEAFKMYPNPLQSQVLNLAFSEDFGKAELTIVNMAGTSIFEKIIEADGILSVDLEKTYLLDGLYILKVKTETRSFTHKLIVKR</sequence>
<keyword evidence="2 5" id="KW-0732">Signal</keyword>
<dbReference type="CDD" id="cd02178">
    <property type="entry name" value="GH16_beta_agarase"/>
    <property type="match status" value="1"/>
</dbReference>
<evidence type="ECO:0000313" key="9">
    <source>
        <dbReference type="Proteomes" id="UP000000755"/>
    </source>
</evidence>
<dbReference type="EMBL" id="CU207366">
    <property type="protein sequence ID" value="CAL66695.1"/>
    <property type="molecule type" value="Genomic_DNA"/>
</dbReference>
<dbReference type="InterPro" id="IPR016287">
    <property type="entry name" value="Beta_agarase"/>
</dbReference>
<dbReference type="InterPro" id="IPR000757">
    <property type="entry name" value="Beta-glucanase-like"/>
</dbReference>
<dbReference type="PROSITE" id="PS51762">
    <property type="entry name" value="GH16_2"/>
    <property type="match status" value="1"/>
</dbReference>
<protein>
    <submittedName>
        <fullName evidence="8">Glycosyl hydrolase, family 16</fullName>
        <ecNumber evidence="8">3.2.1.-</ecNumber>
    </submittedName>
</protein>
<feature type="domain" description="GH16" evidence="7">
    <location>
        <begin position="17"/>
        <end position="288"/>
    </location>
</feature>
<dbReference type="CDD" id="cd12215">
    <property type="entry name" value="ChiC_BD"/>
    <property type="match status" value="1"/>
</dbReference>
<reference evidence="8 9" key="1">
    <citation type="journal article" date="2006" name="Environ. Microbiol.">
        <title>Whole genome analysis of the marine Bacteroidetes'Gramella forsetii' reveals adaptations to degradation of polymeric organic matter.</title>
        <authorList>
            <person name="Bauer M."/>
            <person name="Kube M."/>
            <person name="Teeling H."/>
            <person name="Richter M."/>
            <person name="Lombardot T."/>
            <person name="Allers E."/>
            <person name="Wuerdemann C.A."/>
            <person name="Quast C."/>
            <person name="Kuhl H."/>
            <person name="Knaust F."/>
            <person name="Woebken D."/>
            <person name="Bischof K."/>
            <person name="Mussmann M."/>
            <person name="Choudhuri J.V."/>
            <person name="Meyer F."/>
            <person name="Reinhardt R."/>
            <person name="Amann R.I."/>
            <person name="Gloeckner F.O."/>
        </authorList>
    </citation>
    <scope>NUCLEOTIDE SEQUENCE [LARGE SCALE GENOMIC DNA]</scope>
    <source>
        <strain evidence="8 9">KT0803</strain>
    </source>
</reference>
<dbReference type="OrthoDB" id="657277at2"/>
<dbReference type="SMART" id="SM00495">
    <property type="entry name" value="ChtBD3"/>
    <property type="match status" value="3"/>
</dbReference>
<dbReference type="Pfam" id="PF02368">
    <property type="entry name" value="Big_2"/>
    <property type="match status" value="1"/>
</dbReference>
<dbReference type="InterPro" id="IPR003305">
    <property type="entry name" value="CenC_carb-bd"/>
</dbReference>
<dbReference type="RefSeq" id="WP_011709603.1">
    <property type="nucleotide sequence ID" value="NC_008571.1"/>
</dbReference>
<dbReference type="InterPro" id="IPR003343">
    <property type="entry name" value="Big_2"/>
</dbReference>
<dbReference type="eggNOG" id="COG2273">
    <property type="taxonomic scope" value="Bacteria"/>
</dbReference>
<dbReference type="SMART" id="SM00606">
    <property type="entry name" value="CBD_IV"/>
    <property type="match status" value="1"/>
</dbReference>
<feature type="chain" id="PRO_5002627174" evidence="5">
    <location>
        <begin position="21"/>
        <end position="1157"/>
    </location>
</feature>
<evidence type="ECO:0000256" key="3">
    <source>
        <dbReference type="ARBA" id="ARBA00022801"/>
    </source>
</evidence>
<dbReference type="GO" id="GO:0005975">
    <property type="term" value="P:carbohydrate metabolic process"/>
    <property type="evidence" value="ECO:0007669"/>
    <property type="project" value="InterPro"/>
</dbReference>
<dbReference type="Pfam" id="PF03422">
    <property type="entry name" value="CBM_6"/>
    <property type="match status" value="1"/>
</dbReference>
<evidence type="ECO:0000256" key="2">
    <source>
        <dbReference type="ARBA" id="ARBA00022729"/>
    </source>
</evidence>
<feature type="domain" description="CBM6" evidence="6">
    <location>
        <begin position="739"/>
        <end position="876"/>
    </location>
</feature>
<dbReference type="Gene3D" id="2.60.120.260">
    <property type="entry name" value="Galactose-binding domain-like"/>
    <property type="match status" value="2"/>
</dbReference>
<dbReference type="CAZy" id="GH16">
    <property type="family name" value="Glycoside Hydrolase Family 16"/>
</dbReference>
<evidence type="ECO:0000259" key="6">
    <source>
        <dbReference type="PROSITE" id="PS51175"/>
    </source>
</evidence>
<dbReference type="eggNOG" id="COG5492">
    <property type="taxonomic scope" value="Bacteria"/>
</dbReference>
<dbReference type="HOGENOM" id="CLU_275677_0_0_10"/>
<dbReference type="NCBIfam" id="TIGR04183">
    <property type="entry name" value="Por_Secre_tail"/>
    <property type="match status" value="1"/>
</dbReference>
<accession>A0M250</accession>
<dbReference type="SUPFAM" id="SSF49373">
    <property type="entry name" value="Invasin/intimin cell-adhesion fragments"/>
    <property type="match status" value="1"/>
</dbReference>
<dbReference type="KEGG" id="gfo:GFO_1725"/>
<dbReference type="Gene3D" id="2.10.10.20">
    <property type="entry name" value="Carbohydrate-binding module superfamily 5/12"/>
    <property type="match status" value="3"/>
</dbReference>
<dbReference type="AlphaFoldDB" id="A0M250"/>
<dbReference type="STRING" id="411154.GFO_1725"/>
<dbReference type="SMART" id="SM00635">
    <property type="entry name" value="BID_2"/>
    <property type="match status" value="1"/>
</dbReference>
<evidence type="ECO:0000256" key="5">
    <source>
        <dbReference type="SAM" id="SignalP"/>
    </source>
</evidence>
<dbReference type="EC" id="3.2.1.-" evidence="8"/>
<dbReference type="InterPro" id="IPR008979">
    <property type="entry name" value="Galactose-bd-like_sf"/>
</dbReference>
<dbReference type="CDD" id="cd04080">
    <property type="entry name" value="CBM6_cellulase-like"/>
    <property type="match status" value="1"/>
</dbReference>
<dbReference type="InterPro" id="IPR006584">
    <property type="entry name" value="Cellulose-bd_IV"/>
</dbReference>
<dbReference type="InterPro" id="IPR013320">
    <property type="entry name" value="ConA-like_dom_sf"/>
</dbReference>
<comment type="similarity">
    <text evidence="1">Belongs to the glycosyl hydrolase 16 family.</text>
</comment>
<dbReference type="Pfam" id="PF00722">
    <property type="entry name" value="Glyco_hydro_16"/>
    <property type="match status" value="1"/>
</dbReference>
<keyword evidence="3 8" id="KW-0378">Hydrolase</keyword>